<evidence type="ECO:0000313" key="1">
    <source>
        <dbReference type="EMBL" id="KAH0937608.1"/>
    </source>
</evidence>
<sequence length="90" mass="10620">MGIKVSRARWFIFLRESLSVITFTLAISRGENPSWLVRLWITNSQSHVVVWPLSPTRPLRFVFGDIEQQHRKHNVARVFLYDFVCNCECL</sequence>
<accession>A0ABQ8E870</accession>
<keyword evidence="2" id="KW-1185">Reference proteome</keyword>
<protein>
    <recommendedName>
        <fullName evidence="3">Secreted protein</fullName>
    </recommendedName>
</protein>
<proteinExistence type="predicted"/>
<dbReference type="Proteomes" id="UP000824890">
    <property type="component" value="Unassembled WGS sequence"/>
</dbReference>
<feature type="non-terminal residue" evidence="1">
    <location>
        <position position="90"/>
    </location>
</feature>
<reference evidence="1 2" key="1">
    <citation type="submission" date="2021-05" db="EMBL/GenBank/DDBJ databases">
        <title>Genome Assembly of Synthetic Allotetraploid Brassica napus Reveals Homoeologous Exchanges between Subgenomes.</title>
        <authorList>
            <person name="Davis J.T."/>
        </authorList>
    </citation>
    <scope>NUCLEOTIDE SEQUENCE [LARGE SCALE GENOMIC DNA]</scope>
    <source>
        <strain evidence="2">cv. Da-Ae</strain>
        <tissue evidence="1">Seedling</tissue>
    </source>
</reference>
<evidence type="ECO:0008006" key="3">
    <source>
        <dbReference type="Google" id="ProtNLM"/>
    </source>
</evidence>
<organism evidence="1 2">
    <name type="scientific">Brassica napus</name>
    <name type="common">Rape</name>
    <dbReference type="NCBI Taxonomy" id="3708"/>
    <lineage>
        <taxon>Eukaryota</taxon>
        <taxon>Viridiplantae</taxon>
        <taxon>Streptophyta</taxon>
        <taxon>Embryophyta</taxon>
        <taxon>Tracheophyta</taxon>
        <taxon>Spermatophyta</taxon>
        <taxon>Magnoliopsida</taxon>
        <taxon>eudicotyledons</taxon>
        <taxon>Gunneridae</taxon>
        <taxon>Pentapetalae</taxon>
        <taxon>rosids</taxon>
        <taxon>malvids</taxon>
        <taxon>Brassicales</taxon>
        <taxon>Brassicaceae</taxon>
        <taxon>Brassiceae</taxon>
        <taxon>Brassica</taxon>
    </lineage>
</organism>
<dbReference type="EMBL" id="JAGKQM010000002">
    <property type="protein sequence ID" value="KAH0937608.1"/>
    <property type="molecule type" value="Genomic_DNA"/>
</dbReference>
<evidence type="ECO:0000313" key="2">
    <source>
        <dbReference type="Proteomes" id="UP000824890"/>
    </source>
</evidence>
<comment type="caution">
    <text evidence="1">The sequence shown here is derived from an EMBL/GenBank/DDBJ whole genome shotgun (WGS) entry which is preliminary data.</text>
</comment>
<gene>
    <name evidence="1" type="ORF">HID58_005069</name>
</gene>
<name>A0ABQ8E870_BRANA</name>